<evidence type="ECO:0000259" key="4">
    <source>
        <dbReference type="Pfam" id="PF16656"/>
    </source>
</evidence>
<dbReference type="SUPFAM" id="SSF49363">
    <property type="entry name" value="Purple acid phosphatase, N-terminal domain"/>
    <property type="match status" value="1"/>
</dbReference>
<dbReference type="Gene3D" id="2.60.40.10">
    <property type="entry name" value="Immunoglobulins"/>
    <property type="match status" value="1"/>
</dbReference>
<dbReference type="InterPro" id="IPR032109">
    <property type="entry name" value="Big_3_5"/>
</dbReference>
<evidence type="ECO:0000313" key="5">
    <source>
        <dbReference type="EMBL" id="NII42523.1"/>
    </source>
</evidence>
<dbReference type="EMBL" id="JAAOYO010000005">
    <property type="protein sequence ID" value="NII42523.1"/>
    <property type="molecule type" value="Genomic_DNA"/>
</dbReference>
<proteinExistence type="predicted"/>
<feature type="domain" description="Purple acid phosphatase N-terminal" evidence="4">
    <location>
        <begin position="57"/>
        <end position="170"/>
    </location>
</feature>
<evidence type="ECO:0000313" key="6">
    <source>
        <dbReference type="Proteomes" id="UP001318300"/>
    </source>
</evidence>
<dbReference type="Gene3D" id="2.60.40.380">
    <property type="entry name" value="Purple acid phosphatase-like, N-terminal"/>
    <property type="match status" value="1"/>
</dbReference>
<dbReference type="InterPro" id="IPR004843">
    <property type="entry name" value="Calcineurin-like_PHP"/>
</dbReference>
<sequence length="709" mass="73736">MSLLSGAPSRRRTTTLRLGGAVIGAALIAGACLVGTGSASAATNTPTTNISSGTPIHILLGVGATESQRIASWYFPKNVAQSVEIQKTDTMTGGVFTDAKKTIGANTAANTAADTSTTDSSTKAIAGITNEAGYVNAHAVIDGLEPDTTYTYHVGAADGSAWSTAYTFTTKSFTGDFDFLFFGDPQIGSSGFVDDDGAGWADTLKYATTKEKDAELLVSGGDQVENANNEYQWGAFADSSDVLKRYPWASTIGNHDVGGKSYEQHNQLPNSLKVPDFYPGGNTTANSGGDYWYMYKGVLFIDINSNAYAGGSDAAHVNYVRDVITRHGDDAKWTALVYHHSIYSPADHANDKDNQQRRFDFTRAFSDMGVDLVLQGHDHSYSRSYAIKNGKKANPDEQPGADEVFAGPGGVIYLTANSASGSKYYDLTTPDATQGYGADPLDPTGQRHFANSVENQEHVRTYVKVGVSDDNLAVTTVRAGDCTTLNSAVQHGKVDSCGVTLQPTASADPAPIGSAVDQFTLDASTPATTTTLEASAATQKYATATPVTVTATVGGGIGEQSGTVTFSDGDTVLGTATVAKGTASITLPSKFAMGKHEITASFASGSDWSGADSSTTGSTTVTVTKATSTTGISFSNGKTTVTVKVPGVTVNGTAKVYEGSKKLKTVSIVNGKATTTFPLAKGTHKLHAVFSPTAMINTSTSATISATVK</sequence>
<evidence type="ECO:0000259" key="3">
    <source>
        <dbReference type="Pfam" id="PF16640"/>
    </source>
</evidence>
<dbReference type="SUPFAM" id="SSF56300">
    <property type="entry name" value="Metallo-dependent phosphatases"/>
    <property type="match status" value="1"/>
</dbReference>
<dbReference type="PANTHER" id="PTHR45867">
    <property type="entry name" value="PURPLE ACID PHOSPHATASE"/>
    <property type="match status" value="1"/>
</dbReference>
<reference evidence="5 6" key="1">
    <citation type="submission" date="2020-03" db="EMBL/GenBank/DDBJ databases">
        <title>Above-ground endophytic microbial communities from plants in different locations in the United States.</title>
        <authorList>
            <person name="Frank C."/>
        </authorList>
    </citation>
    <scope>NUCLEOTIDE SEQUENCE [LARGE SCALE GENOMIC DNA]</scope>
    <source>
        <strain evidence="5 6">WW7</strain>
    </source>
</reference>
<dbReference type="PANTHER" id="PTHR45867:SF3">
    <property type="entry name" value="ACID PHOSPHATASE TYPE 7"/>
    <property type="match status" value="1"/>
</dbReference>
<organism evidence="5 6">
    <name type="scientific">Curtobacterium salicis</name>
    <dbReference type="NCBI Taxonomy" id="1779862"/>
    <lineage>
        <taxon>Bacteria</taxon>
        <taxon>Bacillati</taxon>
        <taxon>Actinomycetota</taxon>
        <taxon>Actinomycetes</taxon>
        <taxon>Micrococcales</taxon>
        <taxon>Microbacteriaceae</taxon>
        <taxon>Curtobacterium</taxon>
    </lineage>
</organism>
<protein>
    <recommendedName>
        <fullName evidence="7">Metallophosphoesterase</fullName>
    </recommendedName>
</protein>
<dbReference type="InterPro" id="IPR013783">
    <property type="entry name" value="Ig-like_fold"/>
</dbReference>
<keyword evidence="1" id="KW-0732">Signal</keyword>
<dbReference type="InterPro" id="IPR008963">
    <property type="entry name" value="Purple_acid_Pase-like_N"/>
</dbReference>
<gene>
    <name evidence="5" type="ORF">E9228_003192</name>
</gene>
<dbReference type="InterPro" id="IPR015914">
    <property type="entry name" value="PAPs_N"/>
</dbReference>
<dbReference type="Pfam" id="PF16640">
    <property type="entry name" value="Big_3_5"/>
    <property type="match status" value="1"/>
</dbReference>
<evidence type="ECO:0000256" key="1">
    <source>
        <dbReference type="ARBA" id="ARBA00022729"/>
    </source>
</evidence>
<dbReference type="InterPro" id="IPR029052">
    <property type="entry name" value="Metallo-depent_PP-like"/>
</dbReference>
<feature type="domain" description="Bacterial Ig-like" evidence="3">
    <location>
        <begin position="536"/>
        <end position="624"/>
    </location>
</feature>
<accession>A0ABX0TEB5</accession>
<evidence type="ECO:0000259" key="2">
    <source>
        <dbReference type="Pfam" id="PF00149"/>
    </source>
</evidence>
<dbReference type="Proteomes" id="UP001318300">
    <property type="component" value="Unassembled WGS sequence"/>
</dbReference>
<keyword evidence="6" id="KW-1185">Reference proteome</keyword>
<dbReference type="Pfam" id="PF00149">
    <property type="entry name" value="Metallophos"/>
    <property type="match status" value="1"/>
</dbReference>
<dbReference type="RefSeq" id="WP_166781507.1">
    <property type="nucleotide sequence ID" value="NZ_JAAOYO010000005.1"/>
</dbReference>
<dbReference type="Gene3D" id="3.60.21.10">
    <property type="match status" value="1"/>
</dbReference>
<feature type="domain" description="Calcineurin-like phosphoesterase" evidence="2">
    <location>
        <begin position="179"/>
        <end position="381"/>
    </location>
</feature>
<comment type="caution">
    <text evidence="5">The sequence shown here is derived from an EMBL/GenBank/DDBJ whole genome shotgun (WGS) entry which is preliminary data.</text>
</comment>
<name>A0ABX0TEB5_9MICO</name>
<evidence type="ECO:0008006" key="7">
    <source>
        <dbReference type="Google" id="ProtNLM"/>
    </source>
</evidence>
<dbReference type="Pfam" id="PF16656">
    <property type="entry name" value="Pur_ac_phosph_N"/>
    <property type="match status" value="1"/>
</dbReference>